<name>A0ABT3JUQ9_9XANT</name>
<dbReference type="EMBL" id="JAPCHY010000004">
    <property type="protein sequence ID" value="MCW4472207.1"/>
    <property type="molecule type" value="Genomic_DNA"/>
</dbReference>
<dbReference type="RefSeq" id="WP_265127164.1">
    <property type="nucleotide sequence ID" value="NZ_JAPCHY010000004.1"/>
</dbReference>
<evidence type="ECO:0000313" key="4">
    <source>
        <dbReference type="Proteomes" id="UP001209922"/>
    </source>
</evidence>
<comment type="caution">
    <text evidence="3">The sequence shown here is derived from an EMBL/GenBank/DDBJ whole genome shotgun (WGS) entry which is preliminary data.</text>
</comment>
<feature type="signal peptide" evidence="2">
    <location>
        <begin position="1"/>
        <end position="24"/>
    </location>
</feature>
<feature type="chain" id="PRO_5047254999" description="Nuclear transport factor 2 family protein" evidence="2">
    <location>
        <begin position="25"/>
        <end position="177"/>
    </location>
</feature>
<keyword evidence="2" id="KW-0732">Signal</keyword>
<organism evidence="3 4">
    <name type="scientific">Xanthomonas chitinilytica</name>
    <dbReference type="NCBI Taxonomy" id="2989819"/>
    <lineage>
        <taxon>Bacteria</taxon>
        <taxon>Pseudomonadati</taxon>
        <taxon>Pseudomonadota</taxon>
        <taxon>Gammaproteobacteria</taxon>
        <taxon>Lysobacterales</taxon>
        <taxon>Lysobacteraceae</taxon>
        <taxon>Xanthomonas</taxon>
    </lineage>
</organism>
<evidence type="ECO:0000256" key="1">
    <source>
        <dbReference type="SAM" id="MobiDB-lite"/>
    </source>
</evidence>
<evidence type="ECO:0000313" key="3">
    <source>
        <dbReference type="EMBL" id="MCW4472207.1"/>
    </source>
</evidence>
<keyword evidence="4" id="KW-1185">Reference proteome</keyword>
<sequence length="177" mass="18868">MRAWPMLIAMLLCAGCSCQRSSTATEGSDSDRDTTAAADAIAAVPASDPDGAAEADATPSASNPRTVAASTVHGYLHALLESDRSRSDAFWAGGKPPPQPDDAVLRSLEGIRSLRVNNDAGIALDQERPTRALEIPVRLRVSTDDGVRQLRGWYRVRQRVDGSGWEITSASLQPVLD</sequence>
<evidence type="ECO:0008006" key="5">
    <source>
        <dbReference type="Google" id="ProtNLM"/>
    </source>
</evidence>
<gene>
    <name evidence="3" type="ORF">OK345_06795</name>
</gene>
<reference evidence="3 4" key="1">
    <citation type="submission" date="2022-10" db="EMBL/GenBank/DDBJ databases">
        <title>Xanthomonas sp. H13-6.</title>
        <authorList>
            <person name="Liu X."/>
            <person name="Deng Z."/>
            <person name="Jiang Y."/>
            <person name="Yu T."/>
            <person name="Ai J."/>
        </authorList>
    </citation>
    <scope>NUCLEOTIDE SEQUENCE [LARGE SCALE GENOMIC DNA]</scope>
    <source>
        <strain evidence="3 4">H13-6</strain>
    </source>
</reference>
<proteinExistence type="predicted"/>
<evidence type="ECO:0000256" key="2">
    <source>
        <dbReference type="SAM" id="SignalP"/>
    </source>
</evidence>
<accession>A0ABT3JUQ9</accession>
<protein>
    <recommendedName>
        <fullName evidence="5">Nuclear transport factor 2 family protein</fullName>
    </recommendedName>
</protein>
<dbReference type="Proteomes" id="UP001209922">
    <property type="component" value="Unassembled WGS sequence"/>
</dbReference>
<feature type="region of interest" description="Disordered" evidence="1">
    <location>
        <begin position="44"/>
        <end position="65"/>
    </location>
</feature>
<dbReference type="PROSITE" id="PS51257">
    <property type="entry name" value="PROKAR_LIPOPROTEIN"/>
    <property type="match status" value="1"/>
</dbReference>